<keyword evidence="5" id="KW-0963">Cytoplasm</keyword>
<comment type="caution">
    <text evidence="15">The sequence shown here is derived from an EMBL/GenBank/DDBJ whole genome shotgun (WGS) entry which is preliminary data.</text>
</comment>
<reference evidence="16" key="1">
    <citation type="journal article" date="2019" name="Int. J. Syst. Evol. Microbiol.">
        <title>The Global Catalogue of Microorganisms (GCM) 10K type strain sequencing project: providing services to taxonomists for standard genome sequencing and annotation.</title>
        <authorList>
            <consortium name="The Broad Institute Genomics Platform"/>
            <consortium name="The Broad Institute Genome Sequencing Center for Infectious Disease"/>
            <person name="Wu L."/>
            <person name="Ma J."/>
        </authorList>
    </citation>
    <scope>NUCLEOTIDE SEQUENCE [LARGE SCALE GENOMIC DNA]</scope>
    <source>
        <strain evidence="16">JCM 31921</strain>
    </source>
</reference>
<keyword evidence="9" id="KW-0949">S-adenosyl-L-methionine</keyword>
<dbReference type="PROSITE" id="PS51918">
    <property type="entry name" value="RADICAL_SAM"/>
    <property type="match status" value="1"/>
</dbReference>
<dbReference type="InterPro" id="IPR027492">
    <property type="entry name" value="RNA_MTrfase_RlmN"/>
</dbReference>
<proteinExistence type="inferred from homology"/>
<keyword evidence="10" id="KW-0479">Metal-binding</keyword>
<dbReference type="SUPFAM" id="SSF102114">
    <property type="entry name" value="Radical SAM enzymes"/>
    <property type="match status" value="1"/>
</dbReference>
<keyword evidence="4" id="KW-0004">4Fe-4S</keyword>
<dbReference type="EMBL" id="BAABEZ010000004">
    <property type="protein sequence ID" value="GAA4451231.1"/>
    <property type="molecule type" value="Genomic_DNA"/>
</dbReference>
<keyword evidence="11" id="KW-0408">Iron</keyword>
<evidence type="ECO:0000256" key="10">
    <source>
        <dbReference type="ARBA" id="ARBA00022723"/>
    </source>
</evidence>
<dbReference type="SFLD" id="SFLDF00275">
    <property type="entry name" value="adenosine_C2_methyltransferase"/>
    <property type="match status" value="1"/>
</dbReference>
<dbReference type="Proteomes" id="UP001501410">
    <property type="component" value="Unassembled WGS sequence"/>
</dbReference>
<dbReference type="NCBIfam" id="TIGR00048">
    <property type="entry name" value="rRNA_mod_RlmN"/>
    <property type="match status" value="1"/>
</dbReference>
<dbReference type="RefSeq" id="WP_344823028.1">
    <property type="nucleotide sequence ID" value="NZ_BAABEZ010000004.1"/>
</dbReference>
<comment type="similarity">
    <text evidence="3">Belongs to the radical SAM superfamily. RlmN family.</text>
</comment>
<keyword evidence="6" id="KW-0698">rRNA processing</keyword>
<evidence type="ECO:0000313" key="15">
    <source>
        <dbReference type="EMBL" id="GAA4451231.1"/>
    </source>
</evidence>
<comment type="subcellular location">
    <subcellularLocation>
        <location evidence="2">Cytoplasm</location>
    </subcellularLocation>
</comment>
<dbReference type="InterPro" id="IPR058240">
    <property type="entry name" value="rSAM_sf"/>
</dbReference>
<evidence type="ECO:0000256" key="2">
    <source>
        <dbReference type="ARBA" id="ARBA00004496"/>
    </source>
</evidence>
<name>A0ABP8MKX8_9BACT</name>
<keyword evidence="13" id="KW-1015">Disulfide bond</keyword>
<keyword evidence="8" id="KW-0808">Transferase</keyword>
<dbReference type="SFLD" id="SFLDG01062">
    <property type="entry name" value="methyltransferase_(Class_A)"/>
    <property type="match status" value="1"/>
</dbReference>
<accession>A0ABP8MKX8</accession>
<keyword evidence="12" id="KW-0411">Iron-sulfur</keyword>
<dbReference type="CDD" id="cd01335">
    <property type="entry name" value="Radical_SAM"/>
    <property type="match status" value="1"/>
</dbReference>
<evidence type="ECO:0000256" key="6">
    <source>
        <dbReference type="ARBA" id="ARBA00022552"/>
    </source>
</evidence>
<evidence type="ECO:0000256" key="4">
    <source>
        <dbReference type="ARBA" id="ARBA00022485"/>
    </source>
</evidence>
<organism evidence="15 16">
    <name type="scientific">Rurimicrobium arvi</name>
    <dbReference type="NCBI Taxonomy" id="2049916"/>
    <lineage>
        <taxon>Bacteria</taxon>
        <taxon>Pseudomonadati</taxon>
        <taxon>Bacteroidota</taxon>
        <taxon>Chitinophagia</taxon>
        <taxon>Chitinophagales</taxon>
        <taxon>Chitinophagaceae</taxon>
        <taxon>Rurimicrobium</taxon>
    </lineage>
</organism>
<dbReference type="InterPro" id="IPR004383">
    <property type="entry name" value="rRNA_lsu_MTrfase_RlmN/Cfr"/>
</dbReference>
<feature type="domain" description="Radical SAM core" evidence="14">
    <location>
        <begin position="107"/>
        <end position="344"/>
    </location>
</feature>
<protein>
    <submittedName>
        <fullName evidence="15">23S rRNA (Adenine(2503)-C(2))-methyltransferase RlmN</fullName>
    </submittedName>
</protein>
<evidence type="ECO:0000256" key="11">
    <source>
        <dbReference type="ARBA" id="ARBA00023004"/>
    </source>
</evidence>
<keyword evidence="7" id="KW-0489">Methyltransferase</keyword>
<evidence type="ECO:0000313" key="16">
    <source>
        <dbReference type="Proteomes" id="UP001501410"/>
    </source>
</evidence>
<evidence type="ECO:0000256" key="12">
    <source>
        <dbReference type="ARBA" id="ARBA00023014"/>
    </source>
</evidence>
<dbReference type="InterPro" id="IPR013785">
    <property type="entry name" value="Aldolase_TIM"/>
</dbReference>
<dbReference type="PANTHER" id="PTHR30544:SF5">
    <property type="entry name" value="RADICAL SAM CORE DOMAIN-CONTAINING PROTEIN"/>
    <property type="match status" value="1"/>
</dbReference>
<gene>
    <name evidence="15" type="primary">rlmN_1</name>
    <name evidence="15" type="ORF">GCM10023092_08520</name>
</gene>
<evidence type="ECO:0000256" key="9">
    <source>
        <dbReference type="ARBA" id="ARBA00022691"/>
    </source>
</evidence>
<dbReference type="PIRSF" id="PIRSF006004">
    <property type="entry name" value="CHP00048"/>
    <property type="match status" value="1"/>
</dbReference>
<evidence type="ECO:0000256" key="5">
    <source>
        <dbReference type="ARBA" id="ARBA00022490"/>
    </source>
</evidence>
<evidence type="ECO:0000256" key="13">
    <source>
        <dbReference type="ARBA" id="ARBA00023157"/>
    </source>
</evidence>
<evidence type="ECO:0000259" key="14">
    <source>
        <dbReference type="PROSITE" id="PS51918"/>
    </source>
</evidence>
<dbReference type="Gene3D" id="3.20.20.70">
    <property type="entry name" value="Aldolase class I"/>
    <property type="match status" value="1"/>
</dbReference>
<evidence type="ECO:0000256" key="8">
    <source>
        <dbReference type="ARBA" id="ARBA00022679"/>
    </source>
</evidence>
<evidence type="ECO:0000256" key="7">
    <source>
        <dbReference type="ARBA" id="ARBA00022603"/>
    </source>
</evidence>
<keyword evidence="16" id="KW-1185">Reference proteome</keyword>
<comment type="cofactor">
    <cofactor evidence="1">
        <name>[4Fe-4S] cluster</name>
        <dbReference type="ChEBI" id="CHEBI:49883"/>
    </cofactor>
</comment>
<dbReference type="InterPro" id="IPR040072">
    <property type="entry name" value="Methyltransferase_A"/>
</dbReference>
<dbReference type="Pfam" id="PF04055">
    <property type="entry name" value="Radical_SAM"/>
    <property type="match status" value="1"/>
</dbReference>
<evidence type="ECO:0000256" key="1">
    <source>
        <dbReference type="ARBA" id="ARBA00001966"/>
    </source>
</evidence>
<evidence type="ECO:0000256" key="3">
    <source>
        <dbReference type="ARBA" id="ARBA00007544"/>
    </source>
</evidence>
<sequence>MPYAMYLCRPGMKNIRTYSRNDLQDIALSAGVKATQGNVLFHAIWNLGVRSFEAVEGLNAAFLQLLLTEYFLPLTQIQSRQHSKDGTIKCVIQLHDGLLVESVLIPAGKRMTVCVSSQVGCSLSCKFCATGFMDRQRNLLAHEIHDQVFLLNELAQEQYAARVSNVVFMGMGEPLLNFREVLAAVERIQDQRGLSVAPKRITVSTAGIAKMIRALADDGRKLNLALSLHAANDRKRNEIMAINETNSLGELKDALEYFGARTGNDITLEYILLRNFNDSPEDAQELLEFYRNVPVHLINIIEYNPIDEVAFLPSEKDRTDAFAQYLLLNGANACLRRSRGKDIDAACGQLAGKEQTE</sequence>
<dbReference type="PANTHER" id="PTHR30544">
    <property type="entry name" value="23S RRNA METHYLTRANSFERASE"/>
    <property type="match status" value="1"/>
</dbReference>
<dbReference type="SFLD" id="SFLDS00029">
    <property type="entry name" value="Radical_SAM"/>
    <property type="match status" value="1"/>
</dbReference>
<dbReference type="InterPro" id="IPR007197">
    <property type="entry name" value="rSAM"/>
</dbReference>